<protein>
    <submittedName>
        <fullName evidence="3">Terminase small subunit</fullName>
    </submittedName>
</protein>
<dbReference type="PANTHER" id="PTHR41328:SF2">
    <property type="entry name" value="TERMINASE SMALL SUBUNIT"/>
    <property type="match status" value="1"/>
</dbReference>
<dbReference type="RefSeq" id="WP_150886632.1">
    <property type="nucleotide sequence ID" value="NZ_RAHB01000002.1"/>
</dbReference>
<dbReference type="PANTHER" id="PTHR41328">
    <property type="entry name" value="TERMINASE SMALL SUBUNIT-RELATED"/>
    <property type="match status" value="1"/>
</dbReference>
<evidence type="ECO:0000256" key="1">
    <source>
        <dbReference type="ARBA" id="ARBA00022612"/>
    </source>
</evidence>
<keyword evidence="2" id="KW-0231">Viral genome packaging</keyword>
<proteinExistence type="predicted"/>
<accession>A0A5P3XF35</accession>
<dbReference type="GO" id="GO:0051276">
    <property type="term" value="P:chromosome organization"/>
    <property type="evidence" value="ECO:0007669"/>
    <property type="project" value="InterPro"/>
</dbReference>
<keyword evidence="1" id="KW-1188">Viral release from host cell</keyword>
<dbReference type="InterPro" id="IPR005335">
    <property type="entry name" value="Terminase_ssu"/>
</dbReference>
<evidence type="ECO:0000313" key="4">
    <source>
        <dbReference type="Proteomes" id="UP000326961"/>
    </source>
</evidence>
<reference evidence="3 4" key="1">
    <citation type="submission" date="2018-09" db="EMBL/GenBank/DDBJ databases">
        <title>A clostridial neurotoxin that targets Anopheles mosquitoes.</title>
        <authorList>
            <person name="Contreras E."/>
            <person name="Masuyer G."/>
            <person name="Qureshi N."/>
            <person name="Chawla S."/>
            <person name="Lim H.L."/>
            <person name="Chen J."/>
            <person name="Stenmark P."/>
            <person name="Gill S."/>
        </authorList>
    </citation>
    <scope>NUCLEOTIDE SEQUENCE [LARGE SCALE GENOMIC DNA]</scope>
    <source>
        <strain evidence="3 4">Cbm</strain>
    </source>
</reference>
<dbReference type="InterPro" id="IPR052404">
    <property type="entry name" value="SPP1-like_terminase"/>
</dbReference>
<name>A0A5P3XF35_PARBF</name>
<dbReference type="InterPro" id="IPR038713">
    <property type="entry name" value="Terminase_Gp1_N_sf"/>
</dbReference>
<dbReference type="Pfam" id="PF03592">
    <property type="entry name" value="Terminase_2"/>
    <property type="match status" value="1"/>
</dbReference>
<dbReference type="EMBL" id="CP032452">
    <property type="protein sequence ID" value="QEZ68942.1"/>
    <property type="molecule type" value="Genomic_DNA"/>
</dbReference>
<dbReference type="Gene3D" id="1.10.10.1400">
    <property type="entry name" value="Terminase, small subunit, N-terminal DNA-binding domain, HTH motif"/>
    <property type="match status" value="1"/>
</dbReference>
<evidence type="ECO:0000256" key="2">
    <source>
        <dbReference type="ARBA" id="ARBA00023219"/>
    </source>
</evidence>
<gene>
    <name evidence="3" type="ORF">D4A35_08345</name>
</gene>
<dbReference type="AlphaFoldDB" id="A0A5P3XF35"/>
<evidence type="ECO:0000313" key="3">
    <source>
        <dbReference type="EMBL" id="QEZ68942.1"/>
    </source>
</evidence>
<sequence length="85" mass="10020">MKKNYNDKSPVEGVLYKVVWKPVCIKRILKQKAFADYFIETGNAYKSTIKAGYSENYAKGNVIKLLENARIKNYIEERKNERNRK</sequence>
<organism evidence="3 4">
    <name type="scientific">Paraclostridium bifermentans</name>
    <name type="common">Clostridium bifermentans</name>
    <dbReference type="NCBI Taxonomy" id="1490"/>
    <lineage>
        <taxon>Bacteria</taxon>
        <taxon>Bacillati</taxon>
        <taxon>Bacillota</taxon>
        <taxon>Clostridia</taxon>
        <taxon>Peptostreptococcales</taxon>
        <taxon>Peptostreptococcaceae</taxon>
        <taxon>Paraclostridium</taxon>
    </lineage>
</organism>
<dbReference type="Proteomes" id="UP000326961">
    <property type="component" value="Chromosome"/>
</dbReference>